<keyword evidence="4" id="KW-1185">Reference proteome</keyword>
<dbReference type="EMBL" id="CP147920">
    <property type="protein sequence ID" value="XAU15804.1"/>
    <property type="molecule type" value="Genomic_DNA"/>
</dbReference>
<proteinExistence type="predicted"/>
<dbReference type="Gene3D" id="3.40.50.12710">
    <property type="match status" value="1"/>
</dbReference>
<evidence type="ECO:0000313" key="4">
    <source>
        <dbReference type="Proteomes" id="UP001447842"/>
    </source>
</evidence>
<evidence type="ECO:0000313" key="3">
    <source>
        <dbReference type="EMBL" id="XAU15804.1"/>
    </source>
</evidence>
<dbReference type="EC" id="2.1.1.-" evidence="3"/>
<gene>
    <name evidence="3" type="ORF">WCY31_03665</name>
</gene>
<dbReference type="Pfam" id="PF02636">
    <property type="entry name" value="Methyltransf_28"/>
    <property type="match status" value="1"/>
</dbReference>
<keyword evidence="2 3" id="KW-0808">Transferase</keyword>
<sequence length="331" mass="38286">MRFSEYMTEWLYAEDGYYATYRPIGKQGDFYTAVSASKFFGGTIAKHLIDVIDEGFLSPNATVCEIGAHHGYLLADIVEFIYTLRPELLKSLSFAIVERFEHLREQQRRYFADAFGDAVTLRQYSALDQMRVEEAFFVANEIFDAFPCELYYKGKTGRVENHEVIFDLDDAWVKAKAEQFHKDRGEIAVGYEDFAREMAAAAGQSEFITFDYGEMQARPDVSLRVYKEHEVFPFFDEGLERAAAFKKSDITYDVTFAHVKEAFEAAGMPMAEYATQMKALVEMGILELMEILRANADEKVYKQELEKVKTLIMPQFLGERFKMIRFRKERA</sequence>
<reference evidence="3 4" key="1">
    <citation type="submission" date="2024-03" db="EMBL/GenBank/DDBJ databases">
        <title>Sulfurimonas sp. HSL3-1.</title>
        <authorList>
            <person name="Wang S."/>
        </authorList>
    </citation>
    <scope>NUCLEOTIDE SEQUENCE [LARGE SCALE GENOMIC DNA]</scope>
    <source>
        <strain evidence="3 4">HSL3-1</strain>
    </source>
</reference>
<organism evidence="3 4">
    <name type="scientific">Sulfurimonas diazotrophicus</name>
    <dbReference type="NCBI Taxonomy" id="3131939"/>
    <lineage>
        <taxon>Bacteria</taxon>
        <taxon>Pseudomonadati</taxon>
        <taxon>Campylobacterota</taxon>
        <taxon>Epsilonproteobacteria</taxon>
        <taxon>Campylobacterales</taxon>
        <taxon>Sulfurimonadaceae</taxon>
        <taxon>Sulfurimonas</taxon>
    </lineage>
</organism>
<dbReference type="InterPro" id="IPR003788">
    <property type="entry name" value="NDUFAF7"/>
</dbReference>
<dbReference type="InterPro" id="IPR038375">
    <property type="entry name" value="NDUFAF7_sf"/>
</dbReference>
<dbReference type="InterPro" id="IPR029063">
    <property type="entry name" value="SAM-dependent_MTases_sf"/>
</dbReference>
<evidence type="ECO:0000256" key="1">
    <source>
        <dbReference type="ARBA" id="ARBA00022603"/>
    </source>
</evidence>
<dbReference type="RefSeq" id="WP_345973170.1">
    <property type="nucleotide sequence ID" value="NZ_CP147920.1"/>
</dbReference>
<dbReference type="PANTHER" id="PTHR12049">
    <property type="entry name" value="PROTEIN ARGININE METHYLTRANSFERASE NDUFAF7, MITOCHONDRIAL"/>
    <property type="match status" value="1"/>
</dbReference>
<name>A0ABZ3HBY9_9BACT</name>
<evidence type="ECO:0000256" key="2">
    <source>
        <dbReference type="ARBA" id="ARBA00022679"/>
    </source>
</evidence>
<protein>
    <submittedName>
        <fullName evidence="3">SAM-dependent methyltransferase</fullName>
        <ecNumber evidence="3">2.1.1.-</ecNumber>
    </submittedName>
</protein>
<accession>A0ABZ3HBY9</accession>
<dbReference type="Proteomes" id="UP001447842">
    <property type="component" value="Chromosome"/>
</dbReference>
<dbReference type="GO" id="GO:0008168">
    <property type="term" value="F:methyltransferase activity"/>
    <property type="evidence" value="ECO:0007669"/>
    <property type="project" value="UniProtKB-KW"/>
</dbReference>
<dbReference type="SUPFAM" id="SSF53335">
    <property type="entry name" value="S-adenosyl-L-methionine-dependent methyltransferases"/>
    <property type="match status" value="1"/>
</dbReference>
<dbReference type="GO" id="GO:0032259">
    <property type="term" value="P:methylation"/>
    <property type="evidence" value="ECO:0007669"/>
    <property type="project" value="UniProtKB-KW"/>
</dbReference>
<dbReference type="PANTHER" id="PTHR12049:SF7">
    <property type="entry name" value="PROTEIN ARGININE METHYLTRANSFERASE NDUFAF7, MITOCHONDRIAL"/>
    <property type="match status" value="1"/>
</dbReference>
<keyword evidence="1 3" id="KW-0489">Methyltransferase</keyword>